<dbReference type="OrthoDB" id="10251412at2759"/>
<dbReference type="InterPro" id="IPR027417">
    <property type="entry name" value="P-loop_NTPase"/>
</dbReference>
<feature type="region of interest" description="Disordered" evidence="2">
    <location>
        <begin position="169"/>
        <end position="188"/>
    </location>
</feature>
<evidence type="ECO:0000313" key="5">
    <source>
        <dbReference type="Proteomes" id="UP000789706"/>
    </source>
</evidence>
<proteinExistence type="inferred from homology"/>
<dbReference type="Proteomes" id="UP000789706">
    <property type="component" value="Unassembled WGS sequence"/>
</dbReference>
<dbReference type="SMART" id="SM00382">
    <property type="entry name" value="AAA"/>
    <property type="match status" value="1"/>
</dbReference>
<comment type="caution">
    <text evidence="4">The sequence shown here is derived from an EMBL/GenBank/DDBJ whole genome shotgun (WGS) entry which is preliminary data.</text>
</comment>
<dbReference type="InterPro" id="IPR003593">
    <property type="entry name" value="AAA+_ATPase"/>
</dbReference>
<evidence type="ECO:0000256" key="1">
    <source>
        <dbReference type="ARBA" id="ARBA00007448"/>
    </source>
</evidence>
<dbReference type="InterPro" id="IPR003959">
    <property type="entry name" value="ATPase_AAA_core"/>
</dbReference>
<feature type="compositionally biased region" description="Polar residues" evidence="2">
    <location>
        <begin position="169"/>
        <end position="184"/>
    </location>
</feature>
<evidence type="ECO:0000313" key="4">
    <source>
        <dbReference type="EMBL" id="CAG8459583.1"/>
    </source>
</evidence>
<dbReference type="GO" id="GO:0016887">
    <property type="term" value="F:ATP hydrolysis activity"/>
    <property type="evidence" value="ECO:0007669"/>
    <property type="project" value="InterPro"/>
</dbReference>
<dbReference type="Pfam" id="PF00004">
    <property type="entry name" value="AAA"/>
    <property type="match status" value="1"/>
</dbReference>
<evidence type="ECO:0000259" key="3">
    <source>
        <dbReference type="SMART" id="SM00382"/>
    </source>
</evidence>
<protein>
    <submittedName>
        <fullName evidence="4">11736_t:CDS:1</fullName>
    </submittedName>
</protein>
<dbReference type="PANTHER" id="PTHR23070">
    <property type="entry name" value="BCS1 AAA-TYPE ATPASE"/>
    <property type="match status" value="1"/>
</dbReference>
<dbReference type="Gene3D" id="3.40.50.300">
    <property type="entry name" value="P-loop containing nucleotide triphosphate hydrolases"/>
    <property type="match status" value="1"/>
</dbReference>
<accession>A0A9N8VT12</accession>
<dbReference type="AlphaFoldDB" id="A0A9N8VT12"/>
<sequence length="554" mass="63983">MEQEYLRPFYQLLSNNQLQSALTAWLPEKLQDYLPGIMAVDMFITSFVAAAISTILYGLSKSILSIFSSGISFQKGIITMQIEYYVESVFGEEKNRLYEALAWLISQQTQDLRKGGFLVQPTNALKSYEEIEDVCCPPGFNVLPEKNQKIEITYNKRVFNVDLRIPPDSEQTIHNNERTNSNNGLFGFERVNRGNKNQKLKPSIYLSTVRNSSDSVRAMSEFINEVTRAFLEKQLELKKRSRWEYNECWEYVQALPTNRGLDTVALNEEYEELLKKELNAFVKNKDFYARIGIPYRRGILLHGKPGTGKTSLINAISSELNRDLYFVNLKNVNSDEELSNMFCQVPANEIIVLEDIDTQSTVVHNRILSTFLSCLDGHILARGNIIIMTTNHLEVIDPACVRAGRMDLKLNLGYATHYQINKMYRSVVEDPNVEFPKDIMNQIPERLLPPCEVMMSMVLYREEIDLIPKKILELVEKYKNMNPEEIEKYISDLNGIPHYDISNISTKSLTMDEMFDKSVRQYRTSRTSRTMRGAPMIPTPFPMNRLNKNLSNRW</sequence>
<name>A0A9N8VT12_9GLOM</name>
<dbReference type="SUPFAM" id="SSF52540">
    <property type="entry name" value="P-loop containing nucleoside triphosphate hydrolases"/>
    <property type="match status" value="1"/>
</dbReference>
<keyword evidence="5" id="KW-1185">Reference proteome</keyword>
<comment type="similarity">
    <text evidence="1">Belongs to the AAA ATPase family. BCS1 subfamily.</text>
</comment>
<reference evidence="4" key="1">
    <citation type="submission" date="2021-06" db="EMBL/GenBank/DDBJ databases">
        <authorList>
            <person name="Kallberg Y."/>
            <person name="Tangrot J."/>
            <person name="Rosling A."/>
        </authorList>
    </citation>
    <scope>NUCLEOTIDE SEQUENCE</scope>
    <source>
        <strain evidence="4">AZ414A</strain>
    </source>
</reference>
<organism evidence="4 5">
    <name type="scientific">Diversispora eburnea</name>
    <dbReference type="NCBI Taxonomy" id="1213867"/>
    <lineage>
        <taxon>Eukaryota</taxon>
        <taxon>Fungi</taxon>
        <taxon>Fungi incertae sedis</taxon>
        <taxon>Mucoromycota</taxon>
        <taxon>Glomeromycotina</taxon>
        <taxon>Glomeromycetes</taxon>
        <taxon>Diversisporales</taxon>
        <taxon>Diversisporaceae</taxon>
        <taxon>Diversispora</taxon>
    </lineage>
</organism>
<gene>
    <name evidence="4" type="ORF">DEBURN_LOCUS2606</name>
</gene>
<dbReference type="GO" id="GO:0005524">
    <property type="term" value="F:ATP binding"/>
    <property type="evidence" value="ECO:0007669"/>
    <property type="project" value="InterPro"/>
</dbReference>
<dbReference type="EMBL" id="CAJVPK010000146">
    <property type="protein sequence ID" value="CAG8459583.1"/>
    <property type="molecule type" value="Genomic_DNA"/>
</dbReference>
<dbReference type="InterPro" id="IPR050747">
    <property type="entry name" value="Mitochondrial_chaperone_BCS1"/>
</dbReference>
<feature type="domain" description="AAA+ ATPase" evidence="3">
    <location>
        <begin position="295"/>
        <end position="416"/>
    </location>
</feature>
<evidence type="ECO:0000256" key="2">
    <source>
        <dbReference type="SAM" id="MobiDB-lite"/>
    </source>
</evidence>